<reference evidence="2 3" key="1">
    <citation type="submission" date="2016-10" db="EMBL/GenBank/DDBJ databases">
        <authorList>
            <person name="de Groot N.N."/>
        </authorList>
    </citation>
    <scope>NUCLEOTIDE SEQUENCE [LARGE SCALE GENOMIC DNA]</scope>
    <source>
        <strain evidence="2 3">DSM 17925</strain>
    </source>
</reference>
<feature type="transmembrane region" description="Helical" evidence="1">
    <location>
        <begin position="47"/>
        <end position="70"/>
    </location>
</feature>
<keyword evidence="3" id="KW-1185">Reference proteome</keyword>
<evidence type="ECO:0000313" key="2">
    <source>
        <dbReference type="EMBL" id="SEW19992.1"/>
    </source>
</evidence>
<organism evidence="2 3">
    <name type="scientific">Cognatiyoonia koreensis</name>
    <dbReference type="NCBI Taxonomy" id="364200"/>
    <lineage>
        <taxon>Bacteria</taxon>
        <taxon>Pseudomonadati</taxon>
        <taxon>Pseudomonadota</taxon>
        <taxon>Alphaproteobacteria</taxon>
        <taxon>Rhodobacterales</taxon>
        <taxon>Paracoccaceae</taxon>
        <taxon>Cognatiyoonia</taxon>
    </lineage>
</organism>
<keyword evidence="1" id="KW-0812">Transmembrane</keyword>
<name>A0A1I0PZI7_9RHOB</name>
<dbReference type="RefSeq" id="WP_089992356.1">
    <property type="nucleotide sequence ID" value="NZ_FOIZ01000001.1"/>
</dbReference>
<proteinExistence type="predicted"/>
<evidence type="ECO:0000313" key="3">
    <source>
        <dbReference type="Proteomes" id="UP000199167"/>
    </source>
</evidence>
<dbReference type="Proteomes" id="UP000199167">
    <property type="component" value="Unassembled WGS sequence"/>
</dbReference>
<keyword evidence="1" id="KW-1133">Transmembrane helix</keyword>
<protein>
    <submittedName>
        <fullName evidence="2">Uncharacterized protein</fullName>
    </submittedName>
</protein>
<feature type="transmembrane region" description="Helical" evidence="1">
    <location>
        <begin position="6"/>
        <end position="26"/>
    </location>
</feature>
<evidence type="ECO:0000256" key="1">
    <source>
        <dbReference type="SAM" id="Phobius"/>
    </source>
</evidence>
<accession>A0A1I0PZI7</accession>
<dbReference type="OrthoDB" id="7875737at2"/>
<gene>
    <name evidence="2" type="ORF">SAMN04488515_1554</name>
</gene>
<sequence length="71" mass="7636">MDVLIWIGAGLTVLGLAGIIYSMVLVTMAKRANLSDEDMRTRLGKILPLNLGTLFLSMIGLMMVIVGLMLG</sequence>
<dbReference type="AlphaFoldDB" id="A0A1I0PZI7"/>
<dbReference type="EMBL" id="FOIZ01000001">
    <property type="protein sequence ID" value="SEW19992.1"/>
    <property type="molecule type" value="Genomic_DNA"/>
</dbReference>
<keyword evidence="1" id="KW-0472">Membrane</keyword>
<dbReference type="STRING" id="364200.SAMN04488515_1554"/>